<evidence type="ECO:0000313" key="3">
    <source>
        <dbReference type="Proteomes" id="UP001589710"/>
    </source>
</evidence>
<sequence length="127" mass="13465">MTRSAISSTVRLGSGTGWSRDRLDAALDLVTRGDLDYLCVDSMSEVIMSVAQVSLAENPGTPAYAPYLVTRMRPLLARAHGVRIVTNQGWLDPVGDDLTCCGSDSQLVSHPARARPLRGALPPSASG</sequence>
<accession>A0ABV5R9N4</accession>
<comment type="caution">
    <text evidence="2">The sequence shown here is derived from an EMBL/GenBank/DDBJ whole genome shotgun (WGS) entry which is preliminary data.</text>
</comment>
<protein>
    <submittedName>
        <fullName evidence="2">Acyclic terpene utilization AtuA family protein</fullName>
    </submittedName>
</protein>
<keyword evidence="3" id="KW-1185">Reference proteome</keyword>
<dbReference type="RefSeq" id="WP_386143936.1">
    <property type="nucleotide sequence ID" value="NZ_BAAAXD010000042.1"/>
</dbReference>
<feature type="domain" description="Acyclic terpene utilisation N-terminal" evidence="1">
    <location>
        <begin position="10"/>
        <end position="95"/>
    </location>
</feature>
<evidence type="ECO:0000313" key="2">
    <source>
        <dbReference type="EMBL" id="MFB9573811.1"/>
    </source>
</evidence>
<dbReference type="InterPro" id="IPR010839">
    <property type="entry name" value="AtuA_N"/>
</dbReference>
<dbReference type="Pfam" id="PF07287">
    <property type="entry name" value="AtuA"/>
    <property type="match status" value="1"/>
</dbReference>
<name>A0ABV5R9N4_9ACTN</name>
<gene>
    <name evidence="2" type="ORF">ACFFTL_16205</name>
</gene>
<organism evidence="2 3">
    <name type="scientific">Streptomyces yanii</name>
    <dbReference type="NCBI Taxonomy" id="78510"/>
    <lineage>
        <taxon>Bacteria</taxon>
        <taxon>Bacillati</taxon>
        <taxon>Actinomycetota</taxon>
        <taxon>Actinomycetes</taxon>
        <taxon>Kitasatosporales</taxon>
        <taxon>Streptomycetaceae</taxon>
        <taxon>Streptomyces</taxon>
    </lineage>
</organism>
<evidence type="ECO:0000259" key="1">
    <source>
        <dbReference type="Pfam" id="PF07287"/>
    </source>
</evidence>
<dbReference type="Proteomes" id="UP001589710">
    <property type="component" value="Unassembled WGS sequence"/>
</dbReference>
<reference evidence="2 3" key="1">
    <citation type="submission" date="2024-09" db="EMBL/GenBank/DDBJ databases">
        <authorList>
            <person name="Sun Q."/>
            <person name="Mori K."/>
        </authorList>
    </citation>
    <scope>NUCLEOTIDE SEQUENCE [LARGE SCALE GENOMIC DNA]</scope>
    <source>
        <strain evidence="2 3">JCM 3331</strain>
    </source>
</reference>
<dbReference type="EMBL" id="JBHMCG010000074">
    <property type="protein sequence ID" value="MFB9573811.1"/>
    <property type="molecule type" value="Genomic_DNA"/>
</dbReference>
<proteinExistence type="predicted"/>